<sequence length="111" mass="12334">MAGDFDAFNEQVETDPDTEKVPSRSEEPEDTGYDGQVSDVAVVGDNDDRLKITAESSEGGRVDRELDTEEAGRLMSQLDIEDVREFEGQPVLVWKDDDGTPHLEFDLEDLG</sequence>
<dbReference type="EMBL" id="JBHTBF010000001">
    <property type="protein sequence ID" value="MFC7315478.1"/>
    <property type="molecule type" value="Genomic_DNA"/>
</dbReference>
<dbReference type="RefSeq" id="WP_276304878.1">
    <property type="nucleotide sequence ID" value="NZ_CP119992.1"/>
</dbReference>
<organism evidence="2 3">
    <name type="scientific">Halomarina halobia</name>
    <dbReference type="NCBI Taxonomy" id="3033386"/>
    <lineage>
        <taxon>Archaea</taxon>
        <taxon>Methanobacteriati</taxon>
        <taxon>Methanobacteriota</taxon>
        <taxon>Stenosarchaea group</taxon>
        <taxon>Halobacteria</taxon>
        <taxon>Halobacteriales</taxon>
        <taxon>Natronomonadaceae</taxon>
        <taxon>Halomarina</taxon>
    </lineage>
</organism>
<keyword evidence="3" id="KW-1185">Reference proteome</keyword>
<dbReference type="Proteomes" id="UP001596547">
    <property type="component" value="Unassembled WGS sequence"/>
</dbReference>
<feature type="compositionally biased region" description="Basic and acidic residues" evidence="1">
    <location>
        <begin position="17"/>
        <end position="26"/>
    </location>
</feature>
<accession>A0ABD6A6A5</accession>
<feature type="region of interest" description="Disordered" evidence="1">
    <location>
        <begin position="1"/>
        <end position="37"/>
    </location>
</feature>
<proteinExistence type="predicted"/>
<comment type="caution">
    <text evidence="2">The sequence shown here is derived from an EMBL/GenBank/DDBJ whole genome shotgun (WGS) entry which is preliminary data.</text>
</comment>
<evidence type="ECO:0000256" key="1">
    <source>
        <dbReference type="SAM" id="MobiDB-lite"/>
    </source>
</evidence>
<dbReference type="AlphaFoldDB" id="A0ABD6A6A5"/>
<gene>
    <name evidence="2" type="ORF">ACFQPE_01530</name>
</gene>
<evidence type="ECO:0000313" key="3">
    <source>
        <dbReference type="Proteomes" id="UP001596547"/>
    </source>
</evidence>
<name>A0ABD6A6A5_9EURY</name>
<dbReference type="GeneID" id="79314444"/>
<evidence type="ECO:0000313" key="2">
    <source>
        <dbReference type="EMBL" id="MFC7315478.1"/>
    </source>
</evidence>
<reference evidence="2 3" key="1">
    <citation type="journal article" date="2019" name="Int. J. Syst. Evol. Microbiol.">
        <title>The Global Catalogue of Microorganisms (GCM) 10K type strain sequencing project: providing services to taxonomists for standard genome sequencing and annotation.</title>
        <authorList>
            <consortium name="The Broad Institute Genomics Platform"/>
            <consortium name="The Broad Institute Genome Sequencing Center for Infectious Disease"/>
            <person name="Wu L."/>
            <person name="Ma J."/>
        </authorList>
    </citation>
    <scope>NUCLEOTIDE SEQUENCE [LARGE SCALE GENOMIC DNA]</scope>
    <source>
        <strain evidence="2 3">PSR21</strain>
    </source>
</reference>
<protein>
    <submittedName>
        <fullName evidence="2">Uncharacterized protein</fullName>
    </submittedName>
</protein>